<organism evidence="3 4">
    <name type="scientific">Vibrio parahaemolyticus</name>
    <dbReference type="NCBI Taxonomy" id="670"/>
    <lineage>
        <taxon>Bacteria</taxon>
        <taxon>Pseudomonadati</taxon>
        <taxon>Pseudomonadota</taxon>
        <taxon>Gammaproteobacteria</taxon>
        <taxon>Vibrionales</taxon>
        <taxon>Vibrionaceae</taxon>
        <taxon>Vibrio</taxon>
    </lineage>
</organism>
<evidence type="ECO:0000313" key="4">
    <source>
        <dbReference type="Proteomes" id="UP000214596"/>
    </source>
</evidence>
<name>A0A227JHS8_VIBPH</name>
<protein>
    <submittedName>
        <fullName evidence="3">AAA family ATPase</fullName>
    </submittedName>
</protein>
<reference evidence="3 4" key="1">
    <citation type="journal article" date="2017" name="Appl. Environ. Microbiol.">
        <title>Parallel evolution of two clades of a major Atlantic endemic Vibrio parahaemolyticus pathogen lineage by independent acquisition of related pathogenicity islands.</title>
        <authorList>
            <person name="Xu F."/>
            <person name="Gonzalez-Escalona N."/>
            <person name="Drees K.P."/>
            <person name="Sebra R.P."/>
            <person name="Cooper V.S."/>
            <person name="Jones S.H."/>
            <person name="Whistler C.A."/>
        </authorList>
    </citation>
    <scope>NUCLEOTIDE SEQUENCE [LARGE SCALE GENOMIC DNA]</scope>
    <source>
        <strain evidence="3 4">MAVP-3</strain>
    </source>
</reference>
<dbReference type="AlphaFoldDB" id="A0A227JHS8"/>
<dbReference type="Gene3D" id="3.40.50.300">
    <property type="entry name" value="P-loop containing nucleotide triphosphate hydrolases"/>
    <property type="match status" value="1"/>
</dbReference>
<dbReference type="Pfam" id="PF07693">
    <property type="entry name" value="KAP_NTPase"/>
    <property type="match status" value="1"/>
</dbReference>
<dbReference type="EMBL" id="NIXT01000016">
    <property type="protein sequence ID" value="OXE34726.1"/>
    <property type="molecule type" value="Genomic_DNA"/>
</dbReference>
<accession>A0A227JHS8</accession>
<comment type="caution">
    <text evidence="3">The sequence shown here is derived from an EMBL/GenBank/DDBJ whole genome shotgun (WGS) entry which is preliminary data.</text>
</comment>
<keyword evidence="1" id="KW-0175">Coiled coil</keyword>
<evidence type="ECO:0000259" key="2">
    <source>
        <dbReference type="Pfam" id="PF07693"/>
    </source>
</evidence>
<dbReference type="InterPro" id="IPR027417">
    <property type="entry name" value="P-loop_NTPase"/>
</dbReference>
<dbReference type="Proteomes" id="UP000214596">
    <property type="component" value="Unassembled WGS sequence"/>
</dbReference>
<sequence>MTQDTQLTFEARDEFNRKSIAEKVITLLRSDITVSPLVIDGSWGLGKTEFCQKLLSLMSTEETHHLIYIDAFKADHADEPLLTVLAKVLEVLPSQEEQQGLIQKAIPALRYGLKTGGKALVAHILRQDTDSIINGFDEEVKQVADKAIDASVESLLKDHVEAESSLQALQQALKSIAEQKPIVLFIDELDRCRPNFSVLMLETIKHTFDVEGVQFVLITNTNQLKASINHCYGPTIDAQRYLDKFIRFSFTLPHTTNENRHDVTMASVTHYKNLVAK</sequence>
<feature type="coiled-coil region" evidence="1">
    <location>
        <begin position="152"/>
        <end position="179"/>
    </location>
</feature>
<dbReference type="InterPro" id="IPR011646">
    <property type="entry name" value="KAP_P-loop"/>
</dbReference>
<feature type="domain" description="KAP NTPase" evidence="2">
    <location>
        <begin position="17"/>
        <end position="271"/>
    </location>
</feature>
<evidence type="ECO:0000256" key="1">
    <source>
        <dbReference type="SAM" id="Coils"/>
    </source>
</evidence>
<dbReference type="SUPFAM" id="SSF52540">
    <property type="entry name" value="P-loop containing nucleoside triphosphate hydrolases"/>
    <property type="match status" value="1"/>
</dbReference>
<feature type="non-terminal residue" evidence="3">
    <location>
        <position position="277"/>
    </location>
</feature>
<evidence type="ECO:0000313" key="3">
    <source>
        <dbReference type="EMBL" id="OXE34726.1"/>
    </source>
</evidence>
<gene>
    <name evidence="3" type="ORF">CA163_00810</name>
</gene>
<proteinExistence type="predicted"/>